<name>A0A1K0IDR3_CUPNE</name>
<comment type="similarity">
    <text evidence="1">Belongs to the UPF0065 (bug) family.</text>
</comment>
<accession>A0A1K0IDR3</accession>
<gene>
    <name evidence="3" type="ORF">CNECB9_2320076</name>
</gene>
<sequence length="321" mass="33725">MKRLLAQVGIGALISFSAHAQAAYPDHPVRLVVGFAAGGSTDVVARIVANKLGALLGQSVVVENKAGAGGTIATDVVAKSPADGYTLLFGTSSHAINVTLYKKLPYDPVNALVPVSVVAGVPMVLAVNPSVKANTAKELVEDIKKNPGKYSYGSAGKGSAVHMAVELLQFQEHLKLTHVPFRGASQAIQSVISGDVQLITDAVSTAAPMIQSGRLKALAVTTATRSSVLPDVPTMKEAGYANYETSLWNMVMVPKGTPAPVIEKLSAALQTAVKDPEVRQRMEKIGVQPVVDSTPDKAARFVQAETRRWAEVIKAANIELD</sequence>
<feature type="chain" id="PRO_5009664812" evidence="2">
    <location>
        <begin position="21"/>
        <end position="321"/>
    </location>
</feature>
<evidence type="ECO:0000256" key="2">
    <source>
        <dbReference type="SAM" id="SignalP"/>
    </source>
</evidence>
<evidence type="ECO:0000313" key="3">
    <source>
        <dbReference type="EMBL" id="SCU75308.1"/>
    </source>
</evidence>
<dbReference type="PANTHER" id="PTHR42928:SF5">
    <property type="entry name" value="BLR1237 PROTEIN"/>
    <property type="match status" value="1"/>
</dbReference>
<dbReference type="AlphaFoldDB" id="A0A1K0IDR3"/>
<keyword evidence="2" id="KW-0732">Signal</keyword>
<dbReference type="PANTHER" id="PTHR42928">
    <property type="entry name" value="TRICARBOXYLATE-BINDING PROTEIN"/>
    <property type="match status" value="1"/>
</dbReference>
<evidence type="ECO:0000256" key="1">
    <source>
        <dbReference type="ARBA" id="ARBA00006987"/>
    </source>
</evidence>
<proteinExistence type="inferred from homology"/>
<feature type="signal peptide" evidence="2">
    <location>
        <begin position="1"/>
        <end position="20"/>
    </location>
</feature>
<dbReference type="InterPro" id="IPR042100">
    <property type="entry name" value="Bug_dom1"/>
</dbReference>
<dbReference type="EMBL" id="FMSH01000149">
    <property type="protein sequence ID" value="SCU75308.1"/>
    <property type="molecule type" value="Genomic_DNA"/>
</dbReference>
<dbReference type="Pfam" id="PF03401">
    <property type="entry name" value="TctC"/>
    <property type="match status" value="1"/>
</dbReference>
<dbReference type="SUPFAM" id="SSF53850">
    <property type="entry name" value="Periplasmic binding protein-like II"/>
    <property type="match status" value="1"/>
</dbReference>
<dbReference type="Gene3D" id="3.40.190.10">
    <property type="entry name" value="Periplasmic binding protein-like II"/>
    <property type="match status" value="1"/>
</dbReference>
<dbReference type="CDD" id="cd13578">
    <property type="entry name" value="PBP2_Bug27"/>
    <property type="match status" value="1"/>
</dbReference>
<organism evidence="3">
    <name type="scientific">Cupriavidus necator</name>
    <name type="common">Alcaligenes eutrophus</name>
    <name type="synonym">Ralstonia eutropha</name>
    <dbReference type="NCBI Taxonomy" id="106590"/>
    <lineage>
        <taxon>Bacteria</taxon>
        <taxon>Pseudomonadati</taxon>
        <taxon>Pseudomonadota</taxon>
        <taxon>Betaproteobacteria</taxon>
        <taxon>Burkholderiales</taxon>
        <taxon>Burkholderiaceae</taxon>
        <taxon>Cupriavidus</taxon>
    </lineage>
</organism>
<dbReference type="Gene3D" id="3.40.190.150">
    <property type="entry name" value="Bordetella uptake gene, domain 1"/>
    <property type="match status" value="1"/>
</dbReference>
<dbReference type="PIRSF" id="PIRSF017082">
    <property type="entry name" value="YflP"/>
    <property type="match status" value="1"/>
</dbReference>
<reference evidence="3" key="1">
    <citation type="submission" date="2016-09" db="EMBL/GenBank/DDBJ databases">
        <authorList>
            <person name="Capua I."/>
            <person name="De Benedictis P."/>
            <person name="Joannis T."/>
            <person name="Lombin L.H."/>
            <person name="Cattoli G."/>
        </authorList>
    </citation>
    <scope>NUCLEOTIDE SEQUENCE</scope>
    <source>
        <strain evidence="3">B9</strain>
    </source>
</reference>
<dbReference type="InterPro" id="IPR005064">
    <property type="entry name" value="BUG"/>
</dbReference>
<protein>
    <submittedName>
        <fullName evidence="3">LysR family transcriptional regulator</fullName>
    </submittedName>
</protein>